<evidence type="ECO:0000256" key="4">
    <source>
        <dbReference type="ARBA" id="ARBA00022519"/>
    </source>
</evidence>
<comment type="caution">
    <text evidence="11">The sequence shown here is derived from an EMBL/GenBank/DDBJ whole genome shotgun (WGS) entry which is preliminary data.</text>
</comment>
<evidence type="ECO:0000259" key="10">
    <source>
        <dbReference type="Pfam" id="PF04290"/>
    </source>
</evidence>
<keyword evidence="5 9" id="KW-0812">Transmembrane</keyword>
<gene>
    <name evidence="11" type="ORF">C8N30_1403</name>
</gene>
<reference evidence="11 12" key="1">
    <citation type="submission" date="2018-09" db="EMBL/GenBank/DDBJ databases">
        <title>Genomic Encyclopedia of Archaeal and Bacterial Type Strains, Phase II (KMG-II): from individual species to whole genera.</title>
        <authorList>
            <person name="Goeker M."/>
        </authorList>
    </citation>
    <scope>NUCLEOTIDE SEQUENCE [LARGE SCALE GENOMIC DNA]</scope>
    <source>
        <strain evidence="11 12">DSM 11458</strain>
    </source>
</reference>
<evidence type="ECO:0000256" key="6">
    <source>
        <dbReference type="ARBA" id="ARBA00022989"/>
    </source>
</evidence>
<evidence type="ECO:0000313" key="11">
    <source>
        <dbReference type="EMBL" id="RKE96831.1"/>
    </source>
</evidence>
<dbReference type="Proteomes" id="UP000284407">
    <property type="component" value="Unassembled WGS sequence"/>
</dbReference>
<keyword evidence="7 9" id="KW-0472">Membrane</keyword>
<sequence>MRVLAIGFRIICGLNALIGHIFSWLSLGIVLVCFTVVVQRYFFATSYVWMQDLYIWLNGAMFTAVAGFALMRNDHVRVDIFYRPAKMRTKAVVDLIGAVFFLLPFCAVVYAYSIPFVTRAWSYSEGSANVGGMPGLYILKSFIIVFIALLALQGLAMILKSIIVIAGHSDLLPVSQRYRESANLSDSEGDA</sequence>
<dbReference type="EMBL" id="RAQK01000001">
    <property type="protein sequence ID" value="RKE96831.1"/>
    <property type="molecule type" value="Genomic_DNA"/>
</dbReference>
<dbReference type="InterPro" id="IPR055348">
    <property type="entry name" value="DctQ"/>
</dbReference>
<dbReference type="RefSeq" id="WP_025063766.1">
    <property type="nucleotide sequence ID" value="NZ_RAQK01000001.1"/>
</dbReference>
<keyword evidence="4 9" id="KW-0997">Cell inner membrane</keyword>
<evidence type="ECO:0000256" key="9">
    <source>
        <dbReference type="RuleBase" id="RU369079"/>
    </source>
</evidence>
<feature type="transmembrane region" description="Helical" evidence="9">
    <location>
        <begin position="21"/>
        <end position="41"/>
    </location>
</feature>
<dbReference type="PANTHER" id="PTHR35011:SF4">
    <property type="entry name" value="SLL1102 PROTEIN"/>
    <property type="match status" value="1"/>
</dbReference>
<proteinExistence type="inferred from homology"/>
<feature type="transmembrane region" description="Helical" evidence="9">
    <location>
        <begin position="137"/>
        <end position="159"/>
    </location>
</feature>
<comment type="subcellular location">
    <subcellularLocation>
        <location evidence="1 9">Cell inner membrane</location>
        <topology evidence="1 9">Multi-pass membrane protein</topology>
    </subcellularLocation>
</comment>
<organism evidence="11 12">
    <name type="scientific">Sulfitobacter guttiformis</name>
    <dbReference type="NCBI Taxonomy" id="74349"/>
    <lineage>
        <taxon>Bacteria</taxon>
        <taxon>Pseudomonadati</taxon>
        <taxon>Pseudomonadota</taxon>
        <taxon>Alphaproteobacteria</taxon>
        <taxon>Rhodobacterales</taxon>
        <taxon>Roseobacteraceae</taxon>
        <taxon>Sulfitobacter</taxon>
    </lineage>
</organism>
<keyword evidence="6 9" id="KW-1133">Transmembrane helix</keyword>
<evidence type="ECO:0000256" key="8">
    <source>
        <dbReference type="ARBA" id="ARBA00038436"/>
    </source>
</evidence>
<feature type="transmembrane region" description="Helical" evidence="9">
    <location>
        <begin position="92"/>
        <end position="117"/>
    </location>
</feature>
<comment type="similarity">
    <text evidence="8 9">Belongs to the TRAP transporter small permease family.</text>
</comment>
<dbReference type="STRING" id="1443111.Z949_3420"/>
<dbReference type="GO" id="GO:0022857">
    <property type="term" value="F:transmembrane transporter activity"/>
    <property type="evidence" value="ECO:0007669"/>
    <property type="project" value="UniProtKB-UniRule"/>
</dbReference>
<evidence type="ECO:0000313" key="12">
    <source>
        <dbReference type="Proteomes" id="UP000284407"/>
    </source>
</evidence>
<feature type="domain" description="Tripartite ATP-independent periplasmic transporters DctQ component" evidence="10">
    <location>
        <begin position="29"/>
        <end position="161"/>
    </location>
</feature>
<evidence type="ECO:0000256" key="3">
    <source>
        <dbReference type="ARBA" id="ARBA00022475"/>
    </source>
</evidence>
<feature type="transmembrane region" description="Helical" evidence="9">
    <location>
        <begin position="53"/>
        <end position="71"/>
    </location>
</feature>
<dbReference type="PANTHER" id="PTHR35011">
    <property type="entry name" value="2,3-DIKETO-L-GULONATE TRAP TRANSPORTER SMALL PERMEASE PROTEIN YIAM"/>
    <property type="match status" value="1"/>
</dbReference>
<evidence type="ECO:0000256" key="5">
    <source>
        <dbReference type="ARBA" id="ARBA00022692"/>
    </source>
</evidence>
<evidence type="ECO:0000256" key="7">
    <source>
        <dbReference type="ARBA" id="ARBA00023136"/>
    </source>
</evidence>
<dbReference type="AlphaFoldDB" id="A0A420DR82"/>
<comment type="subunit">
    <text evidence="9">The complex comprises the extracytoplasmic solute receptor protein and the two transmembrane proteins.</text>
</comment>
<dbReference type="Pfam" id="PF04290">
    <property type="entry name" value="DctQ"/>
    <property type="match status" value="1"/>
</dbReference>
<name>A0A420DR82_9RHOB</name>
<evidence type="ECO:0000256" key="1">
    <source>
        <dbReference type="ARBA" id="ARBA00004429"/>
    </source>
</evidence>
<dbReference type="GO" id="GO:0005886">
    <property type="term" value="C:plasma membrane"/>
    <property type="evidence" value="ECO:0007669"/>
    <property type="project" value="UniProtKB-SubCell"/>
</dbReference>
<dbReference type="InterPro" id="IPR007387">
    <property type="entry name" value="TRAP_DctQ"/>
</dbReference>
<dbReference type="OrthoDB" id="9794346at2"/>
<keyword evidence="2 9" id="KW-0813">Transport</keyword>
<evidence type="ECO:0000256" key="2">
    <source>
        <dbReference type="ARBA" id="ARBA00022448"/>
    </source>
</evidence>
<keyword evidence="12" id="KW-1185">Reference proteome</keyword>
<protein>
    <recommendedName>
        <fullName evidence="9">TRAP transporter small permease protein</fullName>
    </recommendedName>
</protein>
<comment type="function">
    <text evidence="9">Part of the tripartite ATP-independent periplasmic (TRAP) transport system.</text>
</comment>
<accession>A0A420DR82</accession>
<keyword evidence="3" id="KW-1003">Cell membrane</keyword>